<dbReference type="Gene3D" id="2.20.25.20">
    <property type="match status" value="1"/>
</dbReference>
<dbReference type="GO" id="GO:0061630">
    <property type="term" value="F:ubiquitin protein ligase activity"/>
    <property type="evidence" value="ECO:0007669"/>
    <property type="project" value="UniProtKB-EC"/>
</dbReference>
<evidence type="ECO:0000256" key="9">
    <source>
        <dbReference type="ARBA" id="ARBA00022833"/>
    </source>
</evidence>
<evidence type="ECO:0000256" key="5">
    <source>
        <dbReference type="ARBA" id="ARBA00022723"/>
    </source>
</evidence>
<dbReference type="InterPro" id="IPR031127">
    <property type="entry name" value="E3_UB_ligase_RBR"/>
</dbReference>
<dbReference type="GO" id="GO:0008270">
    <property type="term" value="F:zinc ion binding"/>
    <property type="evidence" value="ECO:0007669"/>
    <property type="project" value="UniProtKB-KW"/>
</dbReference>
<keyword evidence="9" id="KW-0862">Zinc</keyword>
<evidence type="ECO:0000313" key="13">
    <source>
        <dbReference type="EMBL" id="KAF7640124.1"/>
    </source>
</evidence>
<keyword evidence="7 10" id="KW-0863">Zinc-finger</keyword>
<evidence type="ECO:0000259" key="11">
    <source>
        <dbReference type="PROSITE" id="PS50089"/>
    </source>
</evidence>
<evidence type="ECO:0000256" key="10">
    <source>
        <dbReference type="PROSITE-ProRule" id="PRU00175"/>
    </source>
</evidence>
<feature type="domain" description="RING-type" evidence="12">
    <location>
        <begin position="129"/>
        <end position="336"/>
    </location>
</feature>
<keyword evidence="5" id="KW-0479">Metal-binding</keyword>
<evidence type="ECO:0000313" key="14">
    <source>
        <dbReference type="Proteomes" id="UP000605970"/>
    </source>
</evidence>
<evidence type="ECO:0000256" key="3">
    <source>
        <dbReference type="ARBA" id="ARBA00012251"/>
    </source>
</evidence>
<dbReference type="Pfam" id="PF21235">
    <property type="entry name" value="UBA_ARI1"/>
    <property type="match status" value="1"/>
</dbReference>
<dbReference type="InterPro" id="IPR048962">
    <property type="entry name" value="ARIH1-like_UBL"/>
</dbReference>
<dbReference type="Gene3D" id="1.20.120.1750">
    <property type="match status" value="1"/>
</dbReference>
<dbReference type="GO" id="GO:0016567">
    <property type="term" value="P:protein ubiquitination"/>
    <property type="evidence" value="ECO:0007669"/>
    <property type="project" value="InterPro"/>
</dbReference>
<dbReference type="InterPro" id="IPR045840">
    <property type="entry name" value="Ariadne"/>
</dbReference>
<dbReference type="PROSITE" id="PS50089">
    <property type="entry name" value="ZF_RING_2"/>
    <property type="match status" value="1"/>
</dbReference>
<dbReference type="SMART" id="SM00647">
    <property type="entry name" value="IBR"/>
    <property type="match status" value="2"/>
</dbReference>
<dbReference type="InterPro" id="IPR001841">
    <property type="entry name" value="Znf_RING"/>
</dbReference>
<dbReference type="Proteomes" id="UP000605970">
    <property type="component" value="Unassembled WGS sequence"/>
</dbReference>
<dbReference type="CDD" id="cd20356">
    <property type="entry name" value="Rcat_RBR_HHARI-like"/>
    <property type="match status" value="1"/>
</dbReference>
<name>A0A8T0A1Z1_9BILA</name>
<dbReference type="EC" id="2.3.2.31" evidence="3"/>
<organism evidence="13 14">
    <name type="scientific">Meloidogyne graminicola</name>
    <dbReference type="NCBI Taxonomy" id="189291"/>
    <lineage>
        <taxon>Eukaryota</taxon>
        <taxon>Metazoa</taxon>
        <taxon>Ecdysozoa</taxon>
        <taxon>Nematoda</taxon>
        <taxon>Chromadorea</taxon>
        <taxon>Rhabditida</taxon>
        <taxon>Tylenchina</taxon>
        <taxon>Tylenchomorpha</taxon>
        <taxon>Tylenchoidea</taxon>
        <taxon>Meloidogynidae</taxon>
        <taxon>Meloidogyninae</taxon>
        <taxon>Meloidogyne</taxon>
    </lineage>
</organism>
<dbReference type="Pfam" id="PF01485">
    <property type="entry name" value="IBR"/>
    <property type="match status" value="1"/>
</dbReference>
<dbReference type="Gene3D" id="3.30.40.10">
    <property type="entry name" value="Zinc/RING finger domain, C3HC4 (zinc finger)"/>
    <property type="match status" value="1"/>
</dbReference>
<feature type="domain" description="RING-type" evidence="11">
    <location>
        <begin position="133"/>
        <end position="178"/>
    </location>
</feature>
<keyword evidence="8" id="KW-0833">Ubl conjugation pathway</keyword>
<evidence type="ECO:0000259" key="12">
    <source>
        <dbReference type="PROSITE" id="PS51873"/>
    </source>
</evidence>
<evidence type="ECO:0000256" key="7">
    <source>
        <dbReference type="ARBA" id="ARBA00022771"/>
    </source>
</evidence>
<evidence type="ECO:0000256" key="2">
    <source>
        <dbReference type="ARBA" id="ARBA00005884"/>
    </source>
</evidence>
<accession>A0A8T0A1Z1</accession>
<comment type="similarity">
    <text evidence="2">Belongs to the RBR family. Ariadne subfamily.</text>
</comment>
<comment type="caution">
    <text evidence="13">The sequence shown here is derived from an EMBL/GenBank/DDBJ whole genome shotgun (WGS) entry which is preliminary data.</text>
</comment>
<dbReference type="EMBL" id="JABEBT010000002">
    <property type="protein sequence ID" value="KAF7640124.1"/>
    <property type="molecule type" value="Genomic_DNA"/>
</dbReference>
<dbReference type="CDD" id="cd20343">
    <property type="entry name" value="BRcat_RBR_HHARI-like"/>
    <property type="match status" value="1"/>
</dbReference>
<gene>
    <name evidence="13" type="ORF">Mgra_00000571</name>
</gene>
<dbReference type="SUPFAM" id="SSF57850">
    <property type="entry name" value="RING/U-box"/>
    <property type="match status" value="3"/>
</dbReference>
<comment type="catalytic activity">
    <reaction evidence="1">
        <text>[E2 ubiquitin-conjugating enzyme]-S-ubiquitinyl-L-cysteine + [acceptor protein]-L-lysine = [E2 ubiquitin-conjugating enzyme]-L-cysteine + [acceptor protein]-N(6)-ubiquitinyl-L-lysine.</text>
        <dbReference type="EC" id="2.3.2.31"/>
    </reaction>
</comment>
<evidence type="ECO:0000256" key="4">
    <source>
        <dbReference type="ARBA" id="ARBA00022679"/>
    </source>
</evidence>
<dbReference type="AlphaFoldDB" id="A0A8T0A1Z1"/>
<dbReference type="Pfam" id="PF22191">
    <property type="entry name" value="IBR_1"/>
    <property type="match status" value="1"/>
</dbReference>
<dbReference type="FunFam" id="1.20.120.1750:FF:000002">
    <property type="entry name" value="RBR-type E3 ubiquitin transferase"/>
    <property type="match status" value="1"/>
</dbReference>
<keyword evidence="4 13" id="KW-0808">Transferase</keyword>
<evidence type="ECO:0000256" key="8">
    <source>
        <dbReference type="ARBA" id="ARBA00022786"/>
    </source>
</evidence>
<dbReference type="InterPro" id="IPR044066">
    <property type="entry name" value="TRIAD_supradom"/>
</dbReference>
<proteinExistence type="inferred from homology"/>
<keyword evidence="6" id="KW-0677">Repeat</keyword>
<sequence>MMDDSDSNDIIFVSQEITQDSDTDEIIDDDVDLVSETPKTCLPSSSGASVDIDYQILNQTELIDELNKISNETSAILGYNASICKALLQHFKWNKDVLIERFFESPDTDAFLKKSNLLDPTKHKKIVGKIDFCKICWEKNCLIGLLCNHLFCNECWSNYLSNKVYCEGRSYISCPEIKCNILADEEFVLKALKSVQTLFAYNKLILNSFVEVNKLIKWCPAVDCGRAVKVPHSESQQIVCRCGFIFCFQCLQQWHRPVPCDILKQWHKKCCDEVETLKWLNANTNDCPKCKAIIQKDGGCNHMTCRNLSCGFQFCWLCLGPWTDHNSGSYSCNRFEDASKRIKDAQKNLRSSQHYFHFYNRFTNHQNSLKLERNLFEKVSGKVEQMQQLGFSWIETQFLQKAVEVLIECRRTLMYTYVFAFYLKQNNLTKLFEDNQSDLELATEQLSEYLEHDLPADTDLVIVKQKVQDKYRYVEQRRQILLTNCDEGYEKKDYVFCLETLENMN</sequence>
<dbReference type="PANTHER" id="PTHR11685">
    <property type="entry name" value="RBR FAMILY RING FINGER AND IBR DOMAIN-CONTAINING"/>
    <property type="match status" value="1"/>
</dbReference>
<dbReference type="OrthoDB" id="69641at2759"/>
<protein>
    <recommendedName>
        <fullName evidence="3">RBR-type E3 ubiquitin transferase</fullName>
        <ecNumber evidence="3">2.3.2.31</ecNumber>
    </recommendedName>
</protein>
<keyword evidence="14" id="KW-1185">Reference proteome</keyword>
<dbReference type="PROSITE" id="PS51873">
    <property type="entry name" value="TRIAD"/>
    <property type="match status" value="1"/>
</dbReference>
<evidence type="ECO:0000256" key="6">
    <source>
        <dbReference type="ARBA" id="ARBA00022737"/>
    </source>
</evidence>
<evidence type="ECO:0000256" key="1">
    <source>
        <dbReference type="ARBA" id="ARBA00001798"/>
    </source>
</evidence>
<dbReference type="InterPro" id="IPR002867">
    <property type="entry name" value="IBR_dom"/>
</dbReference>
<dbReference type="InterPro" id="IPR013083">
    <property type="entry name" value="Znf_RING/FYVE/PHD"/>
</dbReference>
<reference evidence="13" key="1">
    <citation type="journal article" date="2020" name="Ecol. Evol.">
        <title>Genome structure and content of the rice root-knot nematode (Meloidogyne graminicola).</title>
        <authorList>
            <person name="Phan N.T."/>
            <person name="Danchin E.G.J."/>
            <person name="Klopp C."/>
            <person name="Perfus-Barbeoch L."/>
            <person name="Kozlowski D.K."/>
            <person name="Koutsovoulos G.D."/>
            <person name="Lopez-Roques C."/>
            <person name="Bouchez O."/>
            <person name="Zahm M."/>
            <person name="Besnard G."/>
            <person name="Bellafiore S."/>
        </authorList>
    </citation>
    <scope>NUCLEOTIDE SEQUENCE</scope>
    <source>
        <strain evidence="13">VN-18</strain>
    </source>
</reference>
<dbReference type="Pfam" id="PF19422">
    <property type="entry name" value="Ariadne"/>
    <property type="match status" value="1"/>
</dbReference>